<comment type="caution">
    <text evidence="2">The sequence shown here is derived from an EMBL/GenBank/DDBJ whole genome shotgun (WGS) entry which is preliminary data.</text>
</comment>
<feature type="signal peptide" evidence="1">
    <location>
        <begin position="1"/>
        <end position="18"/>
    </location>
</feature>
<name>A0A4Q4NMF5_ALTAL</name>
<dbReference type="InterPro" id="IPR052998">
    <property type="entry name" value="Hetero-Diels-Alderase-like"/>
</dbReference>
<dbReference type="AlphaFoldDB" id="A0A4Q4NMF5"/>
<keyword evidence="1" id="KW-0732">Signal</keyword>
<reference evidence="3" key="1">
    <citation type="journal article" date="2019" name="bioRxiv">
        <title>Genomics, evolutionary history and diagnostics of the Alternaria alternata species group including apple and Asian pear pathotypes.</title>
        <authorList>
            <person name="Armitage A.D."/>
            <person name="Cockerton H.M."/>
            <person name="Sreenivasaprasad S."/>
            <person name="Woodhall J.W."/>
            <person name="Lane C.R."/>
            <person name="Harrison R.J."/>
            <person name="Clarkson J.P."/>
        </authorList>
    </citation>
    <scope>NUCLEOTIDE SEQUENCE [LARGE SCALE GENOMIC DNA]</scope>
    <source>
        <strain evidence="3">FERA 1177</strain>
    </source>
</reference>
<organism evidence="2 3">
    <name type="scientific">Alternaria alternata</name>
    <name type="common">Alternaria rot fungus</name>
    <name type="synonym">Torula alternata</name>
    <dbReference type="NCBI Taxonomy" id="5599"/>
    <lineage>
        <taxon>Eukaryota</taxon>
        <taxon>Fungi</taxon>
        <taxon>Dikarya</taxon>
        <taxon>Ascomycota</taxon>
        <taxon>Pezizomycotina</taxon>
        <taxon>Dothideomycetes</taxon>
        <taxon>Pleosporomycetidae</taxon>
        <taxon>Pleosporales</taxon>
        <taxon>Pleosporineae</taxon>
        <taxon>Pleosporaceae</taxon>
        <taxon>Alternaria</taxon>
        <taxon>Alternaria sect. Alternaria</taxon>
        <taxon>Alternaria alternata complex</taxon>
    </lineage>
</organism>
<dbReference type="SUPFAM" id="SSF63829">
    <property type="entry name" value="Calcium-dependent phosphotriesterase"/>
    <property type="match status" value="1"/>
</dbReference>
<dbReference type="VEuPathDB" id="FungiDB:CC77DRAFT_1071975"/>
<dbReference type="EMBL" id="PDXD01000006">
    <property type="protein sequence ID" value="RYN79213.1"/>
    <property type="molecule type" value="Genomic_DNA"/>
</dbReference>
<dbReference type="Gene3D" id="2.120.10.30">
    <property type="entry name" value="TolB, C-terminal domain"/>
    <property type="match status" value="1"/>
</dbReference>
<evidence type="ECO:0000313" key="2">
    <source>
        <dbReference type="EMBL" id="RYN79213.1"/>
    </source>
</evidence>
<sequence>MPTLKFLLASLVGSIAFGLPSSLGSEPRSVSQTTSHSPVNVAQFAVGTWIENLAIRPNGRILITMITPPEIWEVDPFQPPASNATELVHRFDTSIADHTSGITETEPDVFMVVGGNSIWRVDMNEDLSNRVSEVVNIAPSRLLNGVTTLDANAGTILVADSELGLIWRVDTESRTYEIALQDDTMAPRETLNRLIGINGVRVWKDYVYYNNSPLQLICRVRVDRATGQAAGPYEVIAQGVLGDDFAVDQDGTVYVAEMTENVVSRVQLDGSQAVFVGNLTSTDVAGATSAAFGRTEGARNVLYVTTNGGISAPVNGSIVEGGKVVAIEL</sequence>
<proteinExistence type="predicted"/>
<dbReference type="PANTHER" id="PTHR42060:SF1">
    <property type="entry name" value="NHL REPEAT-CONTAINING PROTEIN"/>
    <property type="match status" value="1"/>
</dbReference>
<evidence type="ECO:0000256" key="1">
    <source>
        <dbReference type="SAM" id="SignalP"/>
    </source>
</evidence>
<dbReference type="Proteomes" id="UP000291422">
    <property type="component" value="Unassembled WGS sequence"/>
</dbReference>
<dbReference type="PANTHER" id="PTHR42060">
    <property type="entry name" value="NHL REPEAT-CONTAINING PROTEIN-RELATED"/>
    <property type="match status" value="1"/>
</dbReference>
<dbReference type="InterPro" id="IPR011042">
    <property type="entry name" value="6-blade_b-propeller_TolB-like"/>
</dbReference>
<gene>
    <name evidence="2" type="ORF">AA0117_g3870</name>
</gene>
<evidence type="ECO:0000313" key="3">
    <source>
        <dbReference type="Proteomes" id="UP000291422"/>
    </source>
</evidence>
<feature type="chain" id="PRO_5020600288" evidence="1">
    <location>
        <begin position="19"/>
        <end position="329"/>
    </location>
</feature>
<protein>
    <submittedName>
        <fullName evidence="2">Uncharacterized protein</fullName>
    </submittedName>
</protein>
<accession>A0A4Q4NMF5</accession>